<keyword evidence="4" id="KW-1185">Reference proteome</keyword>
<comment type="caution">
    <text evidence="3">The sequence shown here is derived from an EMBL/GenBank/DDBJ whole genome shotgun (WGS) entry which is preliminary data.</text>
</comment>
<reference evidence="3 4" key="1">
    <citation type="journal article" date="2024" name="ISME J.">
        <title>Tailless and filamentous prophages are predominant in marine Vibrio.</title>
        <authorList>
            <person name="Steensen K."/>
            <person name="Seneca J."/>
            <person name="Bartlau N."/>
            <person name="Yu X.A."/>
            <person name="Hussain F.A."/>
            <person name="Polz M.F."/>
        </authorList>
    </citation>
    <scope>NUCLEOTIDE SEQUENCE [LARGE SCALE GENOMIC DNA]</scope>
    <source>
        <strain evidence="3 4">10N.222.51.A1</strain>
    </source>
</reference>
<feature type="domain" description="Outer membrane protein beta-barrel" evidence="2">
    <location>
        <begin position="4"/>
        <end position="171"/>
    </location>
</feature>
<dbReference type="InterPro" id="IPR011250">
    <property type="entry name" value="OMP/PagP_B-barrel"/>
</dbReference>
<evidence type="ECO:0000256" key="1">
    <source>
        <dbReference type="ARBA" id="ARBA00022729"/>
    </source>
</evidence>
<gene>
    <name evidence="3" type="ORF">AB4566_05905</name>
</gene>
<evidence type="ECO:0000313" key="4">
    <source>
        <dbReference type="Proteomes" id="UP001570417"/>
    </source>
</evidence>
<dbReference type="EMBL" id="JBFRUW010000016">
    <property type="protein sequence ID" value="MFA0567801.1"/>
    <property type="molecule type" value="Genomic_DNA"/>
</dbReference>
<dbReference type="Proteomes" id="UP001570417">
    <property type="component" value="Unassembled WGS sequence"/>
</dbReference>
<dbReference type="Pfam" id="PF13505">
    <property type="entry name" value="OMP_b-brl"/>
    <property type="match status" value="1"/>
</dbReference>
<organism evidence="3 4">
    <name type="scientific">Vibrio gallaecicus</name>
    <dbReference type="NCBI Taxonomy" id="552386"/>
    <lineage>
        <taxon>Bacteria</taxon>
        <taxon>Pseudomonadati</taxon>
        <taxon>Pseudomonadota</taxon>
        <taxon>Gammaproteobacteria</taxon>
        <taxon>Vibrionales</taxon>
        <taxon>Vibrionaceae</taxon>
        <taxon>Vibrio</taxon>
    </lineage>
</organism>
<name>A0ABV4N8Z3_9VIBR</name>
<dbReference type="RefSeq" id="WP_167493989.1">
    <property type="nucleotide sequence ID" value="NZ_AP025491.1"/>
</dbReference>
<protein>
    <submittedName>
        <fullName evidence="3">Outer membrane beta-barrel protein</fullName>
    </submittedName>
</protein>
<proteinExistence type="predicted"/>
<evidence type="ECO:0000259" key="2">
    <source>
        <dbReference type="Pfam" id="PF13505"/>
    </source>
</evidence>
<sequence length="172" mass="19266">MTSTHLYAASSKHDLYTDIGLSSTKNSKSTSQGWYHRFGYNYYFSPFMALDLSYTDSRALDDPENNPTSDDLVTSYKGLGAGVKFQHHLSKRFSVYAKGGASHLTITEKSWDQANQAYIRTEDTGIYPYGSLGVNMLTPMKNFKFNASYNFQLLNSSSTASAFTVGVDYQFK</sequence>
<accession>A0ABV4N8Z3</accession>
<evidence type="ECO:0000313" key="3">
    <source>
        <dbReference type="EMBL" id="MFA0567801.1"/>
    </source>
</evidence>
<dbReference type="Gene3D" id="2.40.160.20">
    <property type="match status" value="1"/>
</dbReference>
<keyword evidence="1" id="KW-0732">Signal</keyword>
<dbReference type="InterPro" id="IPR027385">
    <property type="entry name" value="Beta-barrel_OMP"/>
</dbReference>
<dbReference type="SUPFAM" id="SSF56925">
    <property type="entry name" value="OMPA-like"/>
    <property type="match status" value="1"/>
</dbReference>